<name>A0A231UYL3_9HYPH</name>
<dbReference type="PANTHER" id="PTHR43861:SF1">
    <property type="entry name" value="TRANS-ACONITATE 2-METHYLTRANSFERASE"/>
    <property type="match status" value="1"/>
</dbReference>
<dbReference type="Pfam" id="PF13489">
    <property type="entry name" value="Methyltransf_23"/>
    <property type="match status" value="1"/>
</dbReference>
<dbReference type="InterPro" id="IPR023149">
    <property type="entry name" value="Trans_acon_MeTrfase_C"/>
</dbReference>
<dbReference type="InterPro" id="IPR029063">
    <property type="entry name" value="SAM-dependent_MTases_sf"/>
</dbReference>
<dbReference type="RefSeq" id="WP_094077254.1">
    <property type="nucleotide sequence ID" value="NZ_NBYO01000002.1"/>
</dbReference>
<dbReference type="PANTHER" id="PTHR43861">
    <property type="entry name" value="TRANS-ACONITATE 2-METHYLTRANSFERASE-RELATED"/>
    <property type="match status" value="1"/>
</dbReference>
<comment type="caution">
    <text evidence="1">The sequence shown here is derived from an EMBL/GenBank/DDBJ whole genome shotgun (WGS) entry which is preliminary data.</text>
</comment>
<keyword evidence="1" id="KW-0808">Transferase</keyword>
<accession>A0A231UYL3</accession>
<organism evidence="1 2">
    <name type="scientific">Notoacmeibacter marinus</name>
    <dbReference type="NCBI Taxonomy" id="1876515"/>
    <lineage>
        <taxon>Bacteria</taxon>
        <taxon>Pseudomonadati</taxon>
        <taxon>Pseudomonadota</taxon>
        <taxon>Alphaproteobacteria</taxon>
        <taxon>Hyphomicrobiales</taxon>
        <taxon>Notoacmeibacteraceae</taxon>
        <taxon>Notoacmeibacter</taxon>
    </lineage>
</organism>
<dbReference type="Proteomes" id="UP000215405">
    <property type="component" value="Unassembled WGS sequence"/>
</dbReference>
<dbReference type="GO" id="GO:0030798">
    <property type="term" value="F:trans-aconitate 2-methyltransferase activity"/>
    <property type="evidence" value="ECO:0007669"/>
    <property type="project" value="InterPro"/>
</dbReference>
<evidence type="ECO:0000313" key="2">
    <source>
        <dbReference type="Proteomes" id="UP000215405"/>
    </source>
</evidence>
<evidence type="ECO:0000313" key="1">
    <source>
        <dbReference type="EMBL" id="OXT00426.1"/>
    </source>
</evidence>
<proteinExistence type="predicted"/>
<dbReference type="GO" id="GO:0032259">
    <property type="term" value="P:methylation"/>
    <property type="evidence" value="ECO:0007669"/>
    <property type="project" value="UniProtKB-KW"/>
</dbReference>
<protein>
    <submittedName>
        <fullName evidence="1">Trans-aconitate 2-methyltransferase</fullName>
    </submittedName>
</protein>
<dbReference type="SUPFAM" id="SSF53335">
    <property type="entry name" value="S-adenosyl-L-methionine-dependent methyltransferases"/>
    <property type="match status" value="1"/>
</dbReference>
<keyword evidence="2" id="KW-1185">Reference proteome</keyword>
<sequence length="255" mass="28380">MADWSSAQYLQFAGERTRPAADLLARIGCETPRAVVDIGCGPGNSTELLATRWPKARIAGIDTSPDMLKAARERLPDATFEQVSAEDWTPAPEDDVLFANASLHWTADPVATIRRLHAAQPKGGWIAAQMPDNVNEPSHRLMEEAAAAMPFAGKIVGTARDPLAGPVVFFDALYDIADHIDLWHTIYYHRMASPDAIVDWVRSTGLKPYLDRLSEGEAKTFLTEYRSQIDKAYPAMGNGERLLRYPRFFLVARRR</sequence>
<dbReference type="Gene3D" id="3.40.50.150">
    <property type="entry name" value="Vaccinia Virus protein VP39"/>
    <property type="match status" value="1"/>
</dbReference>
<gene>
    <name evidence="1" type="ORF">B7H23_09865</name>
</gene>
<reference evidence="2" key="1">
    <citation type="journal article" date="2017" name="Int. J. Syst. Evol. Microbiol.">
        <title>Notoacmeibacter marinus gen. nov., sp. nov., isolated from the gut of a limpet and proposal of Notoacmeibacteraceae fam. nov. in the order Rhizobiales of the class Alphaproteobacteria.</title>
        <authorList>
            <person name="Huang Z."/>
            <person name="Guo F."/>
            <person name="Lai Q."/>
        </authorList>
    </citation>
    <scope>NUCLEOTIDE SEQUENCE [LARGE SCALE GENOMIC DNA]</scope>
    <source>
        <strain evidence="2">XMTR2A4</strain>
    </source>
</reference>
<dbReference type="NCBIfam" id="NF002463">
    <property type="entry name" value="PRK01683.1"/>
    <property type="match status" value="1"/>
</dbReference>
<dbReference type="CDD" id="cd02440">
    <property type="entry name" value="AdoMet_MTases"/>
    <property type="match status" value="1"/>
</dbReference>
<dbReference type="AlphaFoldDB" id="A0A231UYL3"/>
<dbReference type="Gene3D" id="1.10.150.290">
    <property type="entry name" value="S-adenosyl-L-methionine-dependent methyltransferases"/>
    <property type="match status" value="1"/>
</dbReference>
<keyword evidence="1" id="KW-0489">Methyltransferase</keyword>
<dbReference type="EMBL" id="NBYO01000002">
    <property type="protein sequence ID" value="OXT00426.1"/>
    <property type="molecule type" value="Genomic_DNA"/>
</dbReference>